<comment type="caution">
    <text evidence="2">The sequence shown here is derived from an EMBL/GenBank/DDBJ whole genome shotgun (WGS) entry which is preliminary data.</text>
</comment>
<accession>A0A8H9HCG6</accession>
<protein>
    <submittedName>
        <fullName evidence="2">Alpha/beta hydrolase</fullName>
    </submittedName>
</protein>
<reference evidence="2" key="1">
    <citation type="journal article" date="2014" name="Int. J. Syst. Evol. Microbiol.">
        <title>Complete genome sequence of Corynebacterium casei LMG S-19264T (=DSM 44701T), isolated from a smear-ripened cheese.</title>
        <authorList>
            <consortium name="US DOE Joint Genome Institute (JGI-PGF)"/>
            <person name="Walter F."/>
            <person name="Albersmeier A."/>
            <person name="Kalinowski J."/>
            <person name="Ruckert C."/>
        </authorList>
    </citation>
    <scope>NUCLEOTIDE SEQUENCE</scope>
    <source>
        <strain evidence="2">CGMCC 4.7372</strain>
    </source>
</reference>
<keyword evidence="2" id="KW-0378">Hydrolase</keyword>
<name>A0A8H9HCG6_9ACTO</name>
<dbReference type="Proteomes" id="UP000614239">
    <property type="component" value="Unassembled WGS sequence"/>
</dbReference>
<dbReference type="InterPro" id="IPR050228">
    <property type="entry name" value="Carboxylesterase_BioH"/>
</dbReference>
<dbReference type="PANTHER" id="PTHR43194">
    <property type="entry name" value="HYDROLASE ALPHA/BETA FOLD FAMILY"/>
    <property type="match status" value="1"/>
</dbReference>
<dbReference type="Gene3D" id="3.40.50.1820">
    <property type="entry name" value="alpha/beta hydrolase"/>
    <property type="match status" value="1"/>
</dbReference>
<dbReference type="Pfam" id="PF12697">
    <property type="entry name" value="Abhydrolase_6"/>
    <property type="match status" value="1"/>
</dbReference>
<dbReference type="AlphaFoldDB" id="A0A8H9HCG6"/>
<evidence type="ECO:0000313" key="2">
    <source>
        <dbReference type="EMBL" id="GGP00057.1"/>
    </source>
</evidence>
<evidence type="ECO:0000259" key="1">
    <source>
        <dbReference type="Pfam" id="PF12697"/>
    </source>
</evidence>
<proteinExistence type="predicted"/>
<dbReference type="InterPro" id="IPR000073">
    <property type="entry name" value="AB_hydrolase_1"/>
</dbReference>
<organism evidence="2 3">
    <name type="scientific">Actinomyces gaoshouyii</name>
    <dbReference type="NCBI Taxonomy" id="1960083"/>
    <lineage>
        <taxon>Bacteria</taxon>
        <taxon>Bacillati</taxon>
        <taxon>Actinomycetota</taxon>
        <taxon>Actinomycetes</taxon>
        <taxon>Actinomycetales</taxon>
        <taxon>Actinomycetaceae</taxon>
        <taxon>Actinomyces</taxon>
    </lineage>
</organism>
<feature type="domain" description="AB hydrolase-1" evidence="1">
    <location>
        <begin position="67"/>
        <end position="298"/>
    </location>
</feature>
<reference evidence="2" key="2">
    <citation type="submission" date="2020-09" db="EMBL/GenBank/DDBJ databases">
        <authorList>
            <person name="Sun Q."/>
            <person name="Zhou Y."/>
        </authorList>
    </citation>
    <scope>NUCLEOTIDE SEQUENCE</scope>
    <source>
        <strain evidence="2">CGMCC 4.7372</strain>
    </source>
</reference>
<dbReference type="PANTHER" id="PTHR43194:SF2">
    <property type="entry name" value="PEROXISOMAL MEMBRANE PROTEIN LPX1"/>
    <property type="match status" value="1"/>
</dbReference>
<gene>
    <name evidence="2" type="ORF">GCM10011612_18810</name>
</gene>
<dbReference type="InterPro" id="IPR029058">
    <property type="entry name" value="AB_hydrolase_fold"/>
</dbReference>
<sequence>MSPHAAASRLSRMLTPIAGALPHAPFGPEPLDEDLRILAIPAPAGMLTATLAQVAPAEEGGAEPVRVIFIPGFTGSKEDFSSFLPMVQDAGYTALAYSQRGQADSSAPKRTREYRIEDYVEDALAVARSFGAEDVPVHLVGHSFGGIIARATAIADPTLFRTLTIFSSGPRPGPRMWMMHGMRLLYGPLGARIAHRLIHPGMPKEPQGSSHLEVLRLRALATPLAGLRGIARIVARFPDMTERLRATGLPLSVVVGANDTMWPVQWYEPWAKRLGASFTLIPDAAHSAQLENPSALLEALTAFWSANDGSDSGSGTAQEA</sequence>
<dbReference type="GO" id="GO:0016787">
    <property type="term" value="F:hydrolase activity"/>
    <property type="evidence" value="ECO:0007669"/>
    <property type="project" value="UniProtKB-KW"/>
</dbReference>
<evidence type="ECO:0000313" key="3">
    <source>
        <dbReference type="Proteomes" id="UP000614239"/>
    </source>
</evidence>
<keyword evidence="3" id="KW-1185">Reference proteome</keyword>
<dbReference type="SUPFAM" id="SSF53474">
    <property type="entry name" value="alpha/beta-Hydrolases"/>
    <property type="match status" value="1"/>
</dbReference>
<dbReference type="EMBL" id="BMNJ01000008">
    <property type="protein sequence ID" value="GGP00057.1"/>
    <property type="molecule type" value="Genomic_DNA"/>
</dbReference>